<dbReference type="OrthoDB" id="9806592at2"/>
<evidence type="ECO:0000313" key="4">
    <source>
        <dbReference type="Proteomes" id="UP000176288"/>
    </source>
</evidence>
<dbReference type="Proteomes" id="UP000176288">
    <property type="component" value="Chromosome"/>
</dbReference>
<organism evidence="3 4">
    <name type="scientific">Boudabousia tangfeifanii</name>
    <dbReference type="NCBI Taxonomy" id="1912795"/>
    <lineage>
        <taxon>Bacteria</taxon>
        <taxon>Bacillati</taxon>
        <taxon>Actinomycetota</taxon>
        <taxon>Actinomycetes</taxon>
        <taxon>Actinomycetales</taxon>
        <taxon>Actinomycetaceae</taxon>
        <taxon>Boudabousia</taxon>
    </lineage>
</organism>
<dbReference type="InterPro" id="IPR054612">
    <property type="entry name" value="Phage_capsid-like_C"/>
</dbReference>
<comment type="subcellular location">
    <subcellularLocation>
        <location evidence="1">Virion</location>
    </subcellularLocation>
</comment>
<dbReference type="RefSeq" id="WP_071163511.1">
    <property type="nucleotide sequence ID" value="NZ_CP017812.1"/>
</dbReference>
<dbReference type="EMBL" id="CP017812">
    <property type="protein sequence ID" value="AOZ72045.1"/>
    <property type="molecule type" value="Genomic_DNA"/>
</dbReference>
<accession>A0A1D9MIB4</accession>
<name>A0A1D9MIB4_9ACTO</name>
<dbReference type="AlphaFoldDB" id="A0A1D9MIB4"/>
<protein>
    <submittedName>
        <fullName evidence="3">Capsid protein</fullName>
    </submittedName>
</protein>
<evidence type="ECO:0000256" key="1">
    <source>
        <dbReference type="ARBA" id="ARBA00004328"/>
    </source>
</evidence>
<dbReference type="KEGG" id="avu:BK816_00995"/>
<dbReference type="Gene3D" id="3.30.2320.10">
    <property type="entry name" value="hypothetical protein PF0899 domain"/>
    <property type="match status" value="1"/>
</dbReference>
<dbReference type="InterPro" id="IPR024455">
    <property type="entry name" value="Phage_capsid"/>
</dbReference>
<keyword evidence="4" id="KW-1185">Reference proteome</keyword>
<sequence>MTTTMINDLRTRRAETWEKAKAFLTERQSANNGILTAEDDEAYARMEAEIEAFGREIARAERAAELDAQLSKPVASPIAAMPGTVTPEPAGKPVPFRATDEYRENFWNAMRMATNPFEVRNALKEGADTEGGYLVPDEFERTLVEALNEENIIRSLAKRITTTSGDRKIPVVATHGKANWLDEGAAVQESDEAFKQVTLGAYKLSTFIKVSEELLADSAFNIEAYLANEFGRRIGAAEEEAFLVGDGSNKPTGIFYKTGGAEEGLKAAGQTAITADELIDLFYALRSPYRKNAVWLTNDSTVKAIRKLKDNQGQYLWQPALTAGSPDMILGRPIYTSSFVPEIKAGAKTVAFGDLSYYWIADRAGRSFKRLNELFATTGQVGFMATQRVDGKLILPEAVKVLVQKQ</sequence>
<proteinExistence type="predicted"/>
<dbReference type="NCBIfam" id="TIGR01554">
    <property type="entry name" value="major_cap_HK97"/>
    <property type="match status" value="1"/>
</dbReference>
<evidence type="ECO:0000259" key="2">
    <source>
        <dbReference type="Pfam" id="PF05065"/>
    </source>
</evidence>
<dbReference type="Gene3D" id="3.30.2400.10">
    <property type="entry name" value="Major capsid protein gp5"/>
    <property type="match status" value="1"/>
</dbReference>
<dbReference type="Pfam" id="PF05065">
    <property type="entry name" value="Phage_capsid"/>
    <property type="match status" value="1"/>
</dbReference>
<feature type="domain" description="Phage capsid-like C-terminal" evidence="2">
    <location>
        <begin position="131"/>
        <end position="403"/>
    </location>
</feature>
<dbReference type="SUPFAM" id="SSF56563">
    <property type="entry name" value="Major capsid protein gp5"/>
    <property type="match status" value="1"/>
</dbReference>
<reference evidence="3 4" key="1">
    <citation type="submission" date="2016-10" db="EMBL/GenBank/DDBJ databases">
        <title>Actinomyces aegypiusis sp. nov., isolated from the Aegypius monachus in Qinghai Tibet Plateau China.</title>
        <authorList>
            <person name="Wang Y."/>
        </authorList>
    </citation>
    <scope>NUCLEOTIDE SEQUENCE [LARGE SCALE GENOMIC DNA]</scope>
    <source>
        <strain evidence="3 4">VUL4_3</strain>
    </source>
</reference>
<gene>
    <name evidence="3" type="ORF">BK816_00995</name>
</gene>
<dbReference type="STRING" id="1912795.BK816_00995"/>
<evidence type="ECO:0000313" key="3">
    <source>
        <dbReference type="EMBL" id="AOZ72045.1"/>
    </source>
</evidence>